<keyword evidence="2" id="KW-1185">Reference proteome</keyword>
<protein>
    <recommendedName>
        <fullName evidence="3">ParB/Sulfiredoxin domain-containing protein</fullName>
    </recommendedName>
</protein>
<dbReference type="EMBL" id="JANFWR010000001">
    <property type="protein sequence ID" value="MCW0397610.1"/>
    <property type="molecule type" value="Genomic_DNA"/>
</dbReference>
<proteinExistence type="predicted"/>
<reference evidence="1 2" key="1">
    <citation type="submission" date="2022-06" db="EMBL/GenBank/DDBJ databases">
        <title>Dynamics of rice microbiomes reveals core vertical transmitted seed endophytes.</title>
        <authorList>
            <person name="Liao K."/>
            <person name="Zhang X."/>
        </authorList>
    </citation>
    <scope>NUCLEOTIDE SEQUENCE [LARGE SCALE GENOMIC DNA]</scope>
    <source>
        <strain evidence="1 2">YT10-10-1</strain>
    </source>
</reference>
<evidence type="ECO:0000313" key="2">
    <source>
        <dbReference type="Proteomes" id="UP001320843"/>
    </source>
</evidence>
<gene>
    <name evidence="1" type="ORF">NB700_000166</name>
</gene>
<evidence type="ECO:0008006" key="3">
    <source>
        <dbReference type="Google" id="ProtNLM"/>
    </source>
</evidence>
<sequence length="446" mass="49199">MSSTLELNIDELELDLKNPRFAGLTSQREALEKIVVNQGIKLVNLAEDISLNGLSPAHRMLVMKAPGKKSSTYIALDGNRRLAALRVLANPTVLDGMTGVGDITARRLRNLAKDFSLADVQPIDVSVCKDEEEARHWIEAIHTGENDGRGVVGWDGIATARYRGHTSGLKVLDFVRAAGKLSDEEEAVLERFPITNLDRLLGTPEVRERLGLVYEGGELLSDLPQGELIKPLKRIVLDIAFKKINVSKIKSKEDRLNYLTTLASSLPDLSKRTGDLEALDQLSAQSKTGTSKAGAGSKTKSLIDRKTLIPPNSQCPLNIDDHKLQQMCKELRKLPLENYPVAIAASFRVFLELSLDHFGVGNKIAQYNADLPLKNKVEKVAAYLQEKGLATKRDLQEFRALASNSNKALSIDRLHGIIHSKYSLPTPSELRSGWSEVQVAFTKIWA</sequence>
<accession>A0ABT3DQ42</accession>
<organism evidence="1 2">
    <name type="scientific">Xanthomonas sacchari</name>
    <dbReference type="NCBI Taxonomy" id="56458"/>
    <lineage>
        <taxon>Bacteria</taxon>
        <taxon>Pseudomonadati</taxon>
        <taxon>Pseudomonadota</taxon>
        <taxon>Gammaproteobacteria</taxon>
        <taxon>Lysobacterales</taxon>
        <taxon>Lysobacteraceae</taxon>
        <taxon>Xanthomonas</taxon>
    </lineage>
</organism>
<dbReference type="RefSeq" id="WP_267081885.1">
    <property type="nucleotide sequence ID" value="NZ_CP099530.1"/>
</dbReference>
<name>A0ABT3DQ42_9XANT</name>
<evidence type="ECO:0000313" key="1">
    <source>
        <dbReference type="EMBL" id="MCW0397610.1"/>
    </source>
</evidence>
<comment type="caution">
    <text evidence="1">The sequence shown here is derived from an EMBL/GenBank/DDBJ whole genome shotgun (WGS) entry which is preliminary data.</text>
</comment>
<dbReference type="Proteomes" id="UP001320843">
    <property type="component" value="Unassembled WGS sequence"/>
</dbReference>